<accession>A0A0C2CKV7</accession>
<feature type="compositionally biased region" description="Gly residues" evidence="1">
    <location>
        <begin position="190"/>
        <end position="199"/>
    </location>
</feature>
<evidence type="ECO:0000313" key="4">
    <source>
        <dbReference type="Proteomes" id="UP000031599"/>
    </source>
</evidence>
<evidence type="ECO:0000313" key="3">
    <source>
        <dbReference type="EMBL" id="KIG11856.1"/>
    </source>
</evidence>
<protein>
    <recommendedName>
        <fullName evidence="5">Carboxypeptidase regulatory-like domain-containing protein</fullName>
    </recommendedName>
</protein>
<dbReference type="Proteomes" id="UP000031599">
    <property type="component" value="Unassembled WGS sequence"/>
</dbReference>
<dbReference type="RefSeq" id="WP_146662626.1">
    <property type="nucleotide sequence ID" value="NZ_JMCC02000173.1"/>
</dbReference>
<evidence type="ECO:0000256" key="1">
    <source>
        <dbReference type="SAM" id="MobiDB-lite"/>
    </source>
</evidence>
<feature type="region of interest" description="Disordered" evidence="1">
    <location>
        <begin position="188"/>
        <end position="215"/>
    </location>
</feature>
<reference evidence="3 4" key="1">
    <citation type="submission" date="2014-12" db="EMBL/GenBank/DDBJ databases">
        <title>Genome assembly of Enhygromyxa salina DSM 15201.</title>
        <authorList>
            <person name="Sharma G."/>
            <person name="Subramanian S."/>
        </authorList>
    </citation>
    <scope>NUCLEOTIDE SEQUENCE [LARGE SCALE GENOMIC DNA]</scope>
    <source>
        <strain evidence="3 4">DSM 15201</strain>
    </source>
</reference>
<feature type="region of interest" description="Disordered" evidence="1">
    <location>
        <begin position="363"/>
        <end position="399"/>
    </location>
</feature>
<sequence>MRTHGLVLVLSLALLPSLACAPIIRPAPFKGARNQVTDTSLVGPFDGQIVDQATGVPVQDAVVVGVWSYDRGDGFIAPGGSETISVQTDEAGRYRIGRAPLRKRGSSLRLVSFHLVVYKRGYASYRSDALLEGGARRDFTGRHNRIELSKWRERDSHAEHLLFLAAPREVARVASWEQRQANLDLYAAMTGGGGSGEQTGGPSPSGPSSSEDPASVKDLWLDAGQVIFPEDVAMRTGYDGEFVIEDLGDFPRTDFYHGVLFRAVDQDEEYDFSYRTWHRPTGGLDPVIEIFRENLPVEVSPEVTDETWIYEEPGTNFRGVAFIDRDNQTGVLVSCGPAQCIDIDTAIILAKYIHGRLHLLGSVTAQPPPDPAEAGDAKPGAGASVPPEDPQPAPQDPPP</sequence>
<feature type="compositionally biased region" description="Low complexity" evidence="1">
    <location>
        <begin position="200"/>
        <end position="211"/>
    </location>
</feature>
<keyword evidence="2" id="KW-0732">Signal</keyword>
<feature type="compositionally biased region" description="Pro residues" evidence="1">
    <location>
        <begin position="387"/>
        <end position="399"/>
    </location>
</feature>
<dbReference type="AlphaFoldDB" id="A0A0C2CKV7"/>
<organism evidence="3 4">
    <name type="scientific">Enhygromyxa salina</name>
    <dbReference type="NCBI Taxonomy" id="215803"/>
    <lineage>
        <taxon>Bacteria</taxon>
        <taxon>Pseudomonadati</taxon>
        <taxon>Myxococcota</taxon>
        <taxon>Polyangia</taxon>
        <taxon>Nannocystales</taxon>
        <taxon>Nannocystaceae</taxon>
        <taxon>Enhygromyxa</taxon>
    </lineage>
</organism>
<gene>
    <name evidence="3" type="ORF">DB30_02408</name>
</gene>
<feature type="signal peptide" evidence="2">
    <location>
        <begin position="1"/>
        <end position="21"/>
    </location>
</feature>
<feature type="chain" id="PRO_5002163701" description="Carboxypeptidase regulatory-like domain-containing protein" evidence="2">
    <location>
        <begin position="22"/>
        <end position="399"/>
    </location>
</feature>
<evidence type="ECO:0000256" key="2">
    <source>
        <dbReference type="SAM" id="SignalP"/>
    </source>
</evidence>
<dbReference type="EMBL" id="JMCC02000173">
    <property type="protein sequence ID" value="KIG11856.1"/>
    <property type="molecule type" value="Genomic_DNA"/>
</dbReference>
<comment type="caution">
    <text evidence="3">The sequence shown here is derived from an EMBL/GenBank/DDBJ whole genome shotgun (WGS) entry which is preliminary data.</text>
</comment>
<evidence type="ECO:0008006" key="5">
    <source>
        <dbReference type="Google" id="ProtNLM"/>
    </source>
</evidence>
<name>A0A0C2CKV7_9BACT</name>
<proteinExistence type="predicted"/>